<reference evidence="1" key="1">
    <citation type="submission" date="2022-06" db="EMBL/GenBank/DDBJ databases">
        <authorList>
            <person name="Sun Q."/>
        </authorList>
    </citation>
    <scope>NUCLEOTIDE SEQUENCE</scope>
    <source>
        <strain evidence="1">S101</strain>
    </source>
</reference>
<dbReference type="Proteomes" id="UP001155380">
    <property type="component" value="Unassembled WGS sequence"/>
</dbReference>
<sequence length="74" mass="7829">MLGIAKDFSAAYSFAVDRKRPAACLWGLLQDGDGGRGGGSDFEGLGWGASDVRGVRRRLLGRKTSLSAIWENAG</sequence>
<proteinExistence type="predicted"/>
<dbReference type="EMBL" id="JAMXLX010000009">
    <property type="protein sequence ID" value="MCO5959455.1"/>
    <property type="molecule type" value="Genomic_DNA"/>
</dbReference>
<accession>A0AAJ1C069</accession>
<protein>
    <submittedName>
        <fullName evidence="1">Uncharacterized protein</fullName>
    </submittedName>
</protein>
<comment type="caution">
    <text evidence="1">The sequence shown here is derived from an EMBL/GenBank/DDBJ whole genome shotgun (WGS) entry which is preliminary data.</text>
</comment>
<evidence type="ECO:0000313" key="1">
    <source>
        <dbReference type="EMBL" id="MCO5959455.1"/>
    </source>
</evidence>
<dbReference type="AlphaFoldDB" id="A0AAJ1C069"/>
<name>A0AAJ1C069_9HYPH</name>
<organism evidence="1 2">
    <name type="scientific">Ciceribacter sichuanensis</name>
    <dbReference type="NCBI Taxonomy" id="2949647"/>
    <lineage>
        <taxon>Bacteria</taxon>
        <taxon>Pseudomonadati</taxon>
        <taxon>Pseudomonadota</taxon>
        <taxon>Alphaproteobacteria</taxon>
        <taxon>Hyphomicrobiales</taxon>
        <taxon>Rhizobiaceae</taxon>
        <taxon>Ciceribacter</taxon>
    </lineage>
</organism>
<dbReference type="RefSeq" id="WP_250915088.1">
    <property type="nucleotide sequence ID" value="NZ_JAMXLX010000009.1"/>
</dbReference>
<gene>
    <name evidence="1" type="ORF">NBH21_22015</name>
</gene>
<evidence type="ECO:0000313" key="2">
    <source>
        <dbReference type="Proteomes" id="UP001155380"/>
    </source>
</evidence>